<dbReference type="GO" id="GO:0008270">
    <property type="term" value="F:zinc ion binding"/>
    <property type="evidence" value="ECO:0007669"/>
    <property type="project" value="InterPro"/>
</dbReference>
<keyword evidence="7" id="KW-1185">Reference proteome</keyword>
<evidence type="ECO:0008006" key="8">
    <source>
        <dbReference type="Google" id="ProtNLM"/>
    </source>
</evidence>
<dbReference type="SUPFAM" id="SSF56672">
    <property type="entry name" value="DNA/RNA polymerases"/>
    <property type="match status" value="1"/>
</dbReference>
<evidence type="ECO:0000259" key="4">
    <source>
        <dbReference type="PROSITE" id="PS50878"/>
    </source>
</evidence>
<dbReference type="CDD" id="cd01647">
    <property type="entry name" value="RT_LTR"/>
    <property type="match status" value="1"/>
</dbReference>
<keyword evidence="1" id="KW-0378">Hydrolase</keyword>
<dbReference type="InterPro" id="IPR012337">
    <property type="entry name" value="RNaseH-like_sf"/>
</dbReference>
<dbReference type="GO" id="GO:0006508">
    <property type="term" value="P:proteolysis"/>
    <property type="evidence" value="ECO:0007669"/>
    <property type="project" value="InterPro"/>
</dbReference>
<accession>A0AA88YW94</accession>
<dbReference type="InterPro" id="IPR021109">
    <property type="entry name" value="Peptidase_aspartic_dom_sf"/>
</dbReference>
<dbReference type="GO" id="GO:0004190">
    <property type="term" value="F:aspartic-type endopeptidase activity"/>
    <property type="evidence" value="ECO:0007669"/>
    <property type="project" value="InterPro"/>
</dbReference>
<name>A0AA88YW94_PINIB</name>
<dbReference type="SUPFAM" id="SSF50630">
    <property type="entry name" value="Acid proteases"/>
    <property type="match status" value="1"/>
</dbReference>
<dbReference type="Gene3D" id="3.30.70.270">
    <property type="match status" value="1"/>
</dbReference>
<dbReference type="Pfam" id="PF00078">
    <property type="entry name" value="RVT_1"/>
    <property type="match status" value="1"/>
</dbReference>
<feature type="region of interest" description="Disordered" evidence="2">
    <location>
        <begin position="173"/>
        <end position="210"/>
    </location>
</feature>
<dbReference type="Proteomes" id="UP001186944">
    <property type="component" value="Unassembled WGS sequence"/>
</dbReference>
<evidence type="ECO:0000256" key="1">
    <source>
        <dbReference type="ARBA" id="ARBA00022801"/>
    </source>
</evidence>
<protein>
    <recommendedName>
        <fullName evidence="8">Reverse transcriptase</fullName>
    </recommendedName>
</protein>
<evidence type="ECO:0000259" key="5">
    <source>
        <dbReference type="PROSITE" id="PS50994"/>
    </source>
</evidence>
<feature type="domain" description="Reverse transcriptase" evidence="4">
    <location>
        <begin position="470"/>
        <end position="648"/>
    </location>
</feature>
<dbReference type="InterPro" id="IPR001878">
    <property type="entry name" value="Znf_CCHC"/>
</dbReference>
<dbReference type="Gene3D" id="3.30.420.10">
    <property type="entry name" value="Ribonuclease H-like superfamily/Ribonuclease H"/>
    <property type="match status" value="1"/>
</dbReference>
<reference evidence="6" key="1">
    <citation type="submission" date="2019-08" db="EMBL/GenBank/DDBJ databases">
        <title>The improved chromosome-level genome for the pearl oyster Pinctada fucata martensii using PacBio sequencing and Hi-C.</title>
        <authorList>
            <person name="Zheng Z."/>
        </authorList>
    </citation>
    <scope>NUCLEOTIDE SEQUENCE</scope>
    <source>
        <strain evidence="6">ZZ-2019</strain>
        <tissue evidence="6">Adductor muscle</tissue>
    </source>
</reference>
<dbReference type="InterPro" id="IPR043128">
    <property type="entry name" value="Rev_trsase/Diguanyl_cyclase"/>
</dbReference>
<dbReference type="AlphaFoldDB" id="A0AA88YW94"/>
<dbReference type="FunFam" id="3.30.420.10:FF:000063">
    <property type="entry name" value="Retrovirus-related Pol polyprotein from transposon 297-like Protein"/>
    <property type="match status" value="1"/>
</dbReference>
<evidence type="ECO:0000313" key="6">
    <source>
        <dbReference type="EMBL" id="KAK3107500.1"/>
    </source>
</evidence>
<dbReference type="SUPFAM" id="SSF53098">
    <property type="entry name" value="Ribonuclease H-like"/>
    <property type="match status" value="1"/>
</dbReference>
<dbReference type="Gene3D" id="4.10.60.10">
    <property type="entry name" value="Zinc finger, CCHC-type"/>
    <property type="match status" value="1"/>
</dbReference>
<evidence type="ECO:0000313" key="7">
    <source>
        <dbReference type="Proteomes" id="UP001186944"/>
    </source>
</evidence>
<dbReference type="InterPro" id="IPR000477">
    <property type="entry name" value="RT_dom"/>
</dbReference>
<dbReference type="Pfam" id="PF00665">
    <property type="entry name" value="rve"/>
    <property type="match status" value="1"/>
</dbReference>
<proteinExistence type="predicted"/>
<comment type="caution">
    <text evidence="6">The sequence shown here is derived from an EMBL/GenBank/DDBJ whole genome shotgun (WGS) entry which is preliminary data.</text>
</comment>
<evidence type="ECO:0000256" key="2">
    <source>
        <dbReference type="SAM" id="MobiDB-lite"/>
    </source>
</evidence>
<gene>
    <name evidence="6" type="ORF">FSP39_015888</name>
</gene>
<dbReference type="PROSITE" id="PS50175">
    <property type="entry name" value="ASP_PROT_RETROV"/>
    <property type="match status" value="1"/>
</dbReference>
<dbReference type="PANTHER" id="PTHR37984">
    <property type="entry name" value="PROTEIN CBG26694"/>
    <property type="match status" value="1"/>
</dbReference>
<dbReference type="SMART" id="SM00343">
    <property type="entry name" value="ZnF_C2HC"/>
    <property type="match status" value="2"/>
</dbReference>
<feature type="domain" description="Peptidase A2" evidence="3">
    <location>
        <begin position="309"/>
        <end position="387"/>
    </location>
</feature>
<dbReference type="Gene3D" id="2.40.70.10">
    <property type="entry name" value="Acid Proteases"/>
    <property type="match status" value="1"/>
</dbReference>
<dbReference type="PROSITE" id="PS50994">
    <property type="entry name" value="INTEGRASE"/>
    <property type="match status" value="1"/>
</dbReference>
<dbReference type="EMBL" id="VSWD01000002">
    <property type="protein sequence ID" value="KAK3107500.1"/>
    <property type="molecule type" value="Genomic_DNA"/>
</dbReference>
<feature type="domain" description="Integrase catalytic" evidence="5">
    <location>
        <begin position="653"/>
        <end position="807"/>
    </location>
</feature>
<sequence length="971" mass="109602">MPQIGKIGTYDDSVESWESYEERLQAFMTANDIDDEHKVPALISVIGPKTYTLLKNLVAPEKATDKTFDALLKALHDNLSPKPSIIAERFRFHKRNQRPDESIFAYVAELRKLATHCQFEATLSDTLRDRLVCGLRQETIQKRLLSERDLDLEKAIQLSVAMETAAKDAAEVQGVRGEQSVNRIKTQQNKPRAFGKKKGKPPTPQPQRKPTCLRCNGEHLASNCNHSTSTCAYCRKEGHIERACMKKKRDGKHGKQGKLYVNFNTQEDEPSDYYEPVYEPFKHITSTFHVKTAHVPPIFVHPMIDGKVIKMEIDTGTAVSIISKHDYSTYLSSVPLNNSHEILRTYSGDTISPIGKIRVNVKINHQSADLDLLVVPQDGPPLLGRDWLSRLRLDWLNIKSVNSLATTKKTALDDVLADQKELFSEGIGKMKHIKGSISVKPDAPTVFLKARTVPYSLRSKVEEELDKLQSEGIIESVPHSQWATPIVPALKKNGNVRVCGDYRVTVNPVIRLEQYPLPKIEDIFASLAGGKKFTKLDLTQAYHHMELDDESQQLLVINTHKGLFKYKRLPYGIASAPALWQGAIDQVLQNIPFTQVILDDIIISGRTEEEHLHNLKLVLDRLQEYGLRVNLQKCEFFQEKVSYCGHEIDEKGLHKSPEKIKALKEAQRPENVSQLRSFLGLVDAYSKWPEAFEMRTTTTAATINVLRTLFARQGIPNELVSDNGPQFRSEEFRLFMESNAIRHITSAPFHPRTNGQAERFVQSFKKAIKSATGGSINEKLNVFLSKYRITPQGTTNESPSMLLYGRNIRTRMDILKPDVTQTVLRKQFQMESSKHTGDKIRTFAPGDPVSIRDYRNNGEKCAYGHVHSQTGPLSYKVDVNGTLWRRHIDQLASATNSQVKGHLSDTCDSVEIPPLNPPISQSIAVPDNPTKIINPKLSQGRESQSEISVPRRNPINIRKAPDRLNLWIGAQ</sequence>
<dbReference type="InterPro" id="IPR001584">
    <property type="entry name" value="Integrase_cat-core"/>
</dbReference>
<evidence type="ECO:0000259" key="3">
    <source>
        <dbReference type="PROSITE" id="PS50175"/>
    </source>
</evidence>
<dbReference type="PROSITE" id="PS50878">
    <property type="entry name" value="RT_POL"/>
    <property type="match status" value="1"/>
</dbReference>
<dbReference type="InterPro" id="IPR043502">
    <property type="entry name" value="DNA/RNA_pol_sf"/>
</dbReference>
<dbReference type="InterPro" id="IPR050951">
    <property type="entry name" value="Retrovirus_Pol_polyprotein"/>
</dbReference>
<dbReference type="GO" id="GO:0015074">
    <property type="term" value="P:DNA integration"/>
    <property type="evidence" value="ECO:0007669"/>
    <property type="project" value="InterPro"/>
</dbReference>
<dbReference type="GO" id="GO:0003676">
    <property type="term" value="F:nucleic acid binding"/>
    <property type="evidence" value="ECO:0007669"/>
    <property type="project" value="InterPro"/>
</dbReference>
<dbReference type="Gene3D" id="3.10.10.10">
    <property type="entry name" value="HIV Type 1 Reverse Transcriptase, subunit A, domain 1"/>
    <property type="match status" value="1"/>
</dbReference>
<dbReference type="InterPro" id="IPR036397">
    <property type="entry name" value="RNaseH_sf"/>
</dbReference>
<feature type="compositionally biased region" description="Polar residues" evidence="2">
    <location>
        <begin position="179"/>
        <end position="190"/>
    </location>
</feature>
<dbReference type="PANTHER" id="PTHR37984:SF14">
    <property type="entry name" value="RIBONUCLEASE H"/>
    <property type="match status" value="1"/>
</dbReference>
<organism evidence="6 7">
    <name type="scientific">Pinctada imbricata</name>
    <name type="common">Atlantic pearl-oyster</name>
    <name type="synonym">Pinctada martensii</name>
    <dbReference type="NCBI Taxonomy" id="66713"/>
    <lineage>
        <taxon>Eukaryota</taxon>
        <taxon>Metazoa</taxon>
        <taxon>Spiralia</taxon>
        <taxon>Lophotrochozoa</taxon>
        <taxon>Mollusca</taxon>
        <taxon>Bivalvia</taxon>
        <taxon>Autobranchia</taxon>
        <taxon>Pteriomorphia</taxon>
        <taxon>Pterioida</taxon>
        <taxon>Pterioidea</taxon>
        <taxon>Pteriidae</taxon>
        <taxon>Pinctada</taxon>
    </lineage>
</organism>
<dbReference type="InterPro" id="IPR001995">
    <property type="entry name" value="Peptidase_A2_cat"/>
</dbReference>